<proteinExistence type="predicted"/>
<comment type="caution">
    <text evidence="2">The sequence shown here is derived from an EMBL/GenBank/DDBJ whole genome shotgun (WGS) entry which is preliminary data.</text>
</comment>
<accession>A0ABU0JL76</accession>
<keyword evidence="3" id="KW-1185">Reference proteome</keyword>
<dbReference type="EMBL" id="JAUSVX010000022">
    <property type="protein sequence ID" value="MDQ0474360.1"/>
    <property type="molecule type" value="Genomic_DNA"/>
</dbReference>
<dbReference type="Proteomes" id="UP001242480">
    <property type="component" value="Unassembled WGS sequence"/>
</dbReference>
<organism evidence="2 3">
    <name type="scientific">Labrys wisconsinensis</name>
    <dbReference type="NCBI Taxonomy" id="425677"/>
    <lineage>
        <taxon>Bacteria</taxon>
        <taxon>Pseudomonadati</taxon>
        <taxon>Pseudomonadota</taxon>
        <taxon>Alphaproteobacteria</taxon>
        <taxon>Hyphomicrobiales</taxon>
        <taxon>Xanthobacteraceae</taxon>
        <taxon>Labrys</taxon>
    </lineage>
</organism>
<reference evidence="2 3" key="1">
    <citation type="submission" date="2023-07" db="EMBL/GenBank/DDBJ databases">
        <title>Genomic Encyclopedia of Type Strains, Phase IV (KMG-IV): sequencing the most valuable type-strain genomes for metagenomic binning, comparative biology and taxonomic classification.</title>
        <authorList>
            <person name="Goeker M."/>
        </authorList>
    </citation>
    <scope>NUCLEOTIDE SEQUENCE [LARGE SCALE GENOMIC DNA]</scope>
    <source>
        <strain evidence="2 3">DSM 19619</strain>
    </source>
</reference>
<evidence type="ECO:0000313" key="2">
    <source>
        <dbReference type="EMBL" id="MDQ0474360.1"/>
    </source>
</evidence>
<gene>
    <name evidence="2" type="ORF">QO011_007400</name>
</gene>
<keyword evidence="1" id="KW-0812">Transmembrane</keyword>
<keyword evidence="1" id="KW-1133">Transmembrane helix</keyword>
<evidence type="ECO:0000313" key="3">
    <source>
        <dbReference type="Proteomes" id="UP001242480"/>
    </source>
</evidence>
<protein>
    <submittedName>
        <fullName evidence="2">Uncharacterized protein</fullName>
    </submittedName>
</protein>
<evidence type="ECO:0000256" key="1">
    <source>
        <dbReference type="SAM" id="Phobius"/>
    </source>
</evidence>
<sequence>MGAAISILAGVFAGVALIAAAAWLSIAWERRSRLRKRSWLAPPSGNVDTGPSVGGG</sequence>
<feature type="transmembrane region" description="Helical" evidence="1">
    <location>
        <begin position="6"/>
        <end position="28"/>
    </location>
</feature>
<name>A0ABU0JL76_9HYPH</name>
<keyword evidence="1" id="KW-0472">Membrane</keyword>